<protein>
    <submittedName>
        <fullName evidence="3">Flavin reductase (NADPH)</fullName>
    </submittedName>
</protein>
<dbReference type="AlphaFoldDB" id="A0A9P6VRP7"/>
<dbReference type="InterPro" id="IPR051606">
    <property type="entry name" value="Polyketide_Oxido-like"/>
</dbReference>
<feature type="domain" description="NAD(P)-binding" evidence="2">
    <location>
        <begin position="12"/>
        <end position="235"/>
    </location>
</feature>
<evidence type="ECO:0000256" key="1">
    <source>
        <dbReference type="ARBA" id="ARBA00038376"/>
    </source>
</evidence>
<accession>A0A9P6VRP7</accession>
<proteinExistence type="inferred from homology"/>
<evidence type="ECO:0000259" key="2">
    <source>
        <dbReference type="Pfam" id="PF13460"/>
    </source>
</evidence>
<dbReference type="Pfam" id="PF13460">
    <property type="entry name" value="NAD_binding_10"/>
    <property type="match status" value="1"/>
</dbReference>
<sequence>MHSSKRTIALFGATGGTGLSILKNCLSAGHTVRVLARTPSKLSSLSAQHANLHIVQGDISDVAAITTTLRSPDTPQGQGRAVDVVISAIGMALEMKRLSFTSTNPHVCESATANILSALSALSADPATIDPLLVLLSTTGISSKSRDIPLLMLPLYHWVLPVPHADKKALESLAIRSGRRWVLVRPSFLMNGEARGLGAVRTGVEVPGERKGEGEDHAVGYTIRREDVALWIYEACVEGDGRRWEGKCVSLTY</sequence>
<dbReference type="GO" id="GO:0004074">
    <property type="term" value="F:biliverdin reductase [NAD(P)H] activity"/>
    <property type="evidence" value="ECO:0007669"/>
    <property type="project" value="TreeGrafter"/>
</dbReference>
<dbReference type="EMBL" id="VNKQ01000002">
    <property type="protein sequence ID" value="KAG0653000.1"/>
    <property type="molecule type" value="Genomic_DNA"/>
</dbReference>
<dbReference type="SUPFAM" id="SSF51735">
    <property type="entry name" value="NAD(P)-binding Rossmann-fold domains"/>
    <property type="match status" value="1"/>
</dbReference>
<organism evidence="3 4">
    <name type="scientific">Hyphodiscus hymeniophilus</name>
    <dbReference type="NCBI Taxonomy" id="353542"/>
    <lineage>
        <taxon>Eukaryota</taxon>
        <taxon>Fungi</taxon>
        <taxon>Dikarya</taxon>
        <taxon>Ascomycota</taxon>
        <taxon>Pezizomycotina</taxon>
        <taxon>Leotiomycetes</taxon>
        <taxon>Helotiales</taxon>
        <taxon>Hyphodiscaceae</taxon>
        <taxon>Hyphodiscus</taxon>
    </lineage>
</organism>
<comment type="similarity">
    <text evidence="1">Belongs to the avfA family.</text>
</comment>
<dbReference type="Proteomes" id="UP000785200">
    <property type="component" value="Unassembled WGS sequence"/>
</dbReference>
<dbReference type="Gene3D" id="3.40.50.720">
    <property type="entry name" value="NAD(P)-binding Rossmann-like Domain"/>
    <property type="match status" value="1"/>
</dbReference>
<keyword evidence="4" id="KW-1185">Reference proteome</keyword>
<comment type="caution">
    <text evidence="3">The sequence shown here is derived from an EMBL/GenBank/DDBJ whole genome shotgun (WGS) entry which is preliminary data.</text>
</comment>
<evidence type="ECO:0000313" key="3">
    <source>
        <dbReference type="EMBL" id="KAG0653000.1"/>
    </source>
</evidence>
<dbReference type="InterPro" id="IPR016040">
    <property type="entry name" value="NAD(P)-bd_dom"/>
</dbReference>
<dbReference type="InterPro" id="IPR036291">
    <property type="entry name" value="NAD(P)-bd_dom_sf"/>
</dbReference>
<dbReference type="GO" id="GO:0042602">
    <property type="term" value="F:riboflavin reductase (NADPH) activity"/>
    <property type="evidence" value="ECO:0007669"/>
    <property type="project" value="TreeGrafter"/>
</dbReference>
<dbReference type="OrthoDB" id="63935at2759"/>
<gene>
    <name evidence="3" type="ORF">D0Z07_0533</name>
</gene>
<dbReference type="PANTHER" id="PTHR43355">
    <property type="entry name" value="FLAVIN REDUCTASE (NADPH)"/>
    <property type="match status" value="1"/>
</dbReference>
<reference evidence="3" key="1">
    <citation type="submission" date="2019-07" db="EMBL/GenBank/DDBJ databases">
        <title>Hyphodiscus hymeniophilus genome sequencing and assembly.</title>
        <authorList>
            <person name="Kramer G."/>
            <person name="Nodwell J."/>
        </authorList>
    </citation>
    <scope>NUCLEOTIDE SEQUENCE</scope>
    <source>
        <strain evidence="3">ATCC 34498</strain>
    </source>
</reference>
<evidence type="ECO:0000313" key="4">
    <source>
        <dbReference type="Proteomes" id="UP000785200"/>
    </source>
</evidence>
<dbReference type="PANTHER" id="PTHR43355:SF2">
    <property type="entry name" value="FLAVIN REDUCTASE (NADPH)"/>
    <property type="match status" value="1"/>
</dbReference>
<name>A0A9P6VRP7_9HELO</name>